<gene>
    <name evidence="2" type="ORF">Tci_670998</name>
</gene>
<sequence length="158" mass="17519">MVVNSTTEAEYVVASSCCGQVLWIQNQLFDYGKGCLEWNGKPAKDEIGINLLLLVMVNAVEDEKKAIIFEASIWKDLRFGDEGEIDCFSNEVIFEQLTLIGVGKDFSGNITPLFPTMMVQAQKKIEHVADEAVNEEMDESLERATTTATSLDAEQDMG</sequence>
<evidence type="ECO:0000256" key="1">
    <source>
        <dbReference type="SAM" id="MobiDB-lite"/>
    </source>
</evidence>
<feature type="non-terminal residue" evidence="2">
    <location>
        <position position="158"/>
    </location>
</feature>
<feature type="region of interest" description="Disordered" evidence="1">
    <location>
        <begin position="138"/>
        <end position="158"/>
    </location>
</feature>
<dbReference type="EMBL" id="BKCJ010528650">
    <property type="protein sequence ID" value="GFA99026.1"/>
    <property type="molecule type" value="Genomic_DNA"/>
</dbReference>
<accession>A0A699KL97</accession>
<evidence type="ECO:0000313" key="2">
    <source>
        <dbReference type="EMBL" id="GFA99026.1"/>
    </source>
</evidence>
<name>A0A699KL97_TANCI</name>
<proteinExistence type="predicted"/>
<dbReference type="AlphaFoldDB" id="A0A699KL97"/>
<comment type="caution">
    <text evidence="2">The sequence shown here is derived from an EMBL/GenBank/DDBJ whole genome shotgun (WGS) entry which is preliminary data.</text>
</comment>
<protein>
    <submittedName>
        <fullName evidence="2">Putative ribonuclease H-like domain-containing protein</fullName>
    </submittedName>
</protein>
<reference evidence="2" key="1">
    <citation type="journal article" date="2019" name="Sci. Rep.">
        <title>Draft genome of Tanacetum cinerariifolium, the natural source of mosquito coil.</title>
        <authorList>
            <person name="Yamashiro T."/>
            <person name="Shiraishi A."/>
            <person name="Satake H."/>
            <person name="Nakayama K."/>
        </authorList>
    </citation>
    <scope>NUCLEOTIDE SEQUENCE</scope>
</reference>
<feature type="compositionally biased region" description="Polar residues" evidence="1">
    <location>
        <begin position="143"/>
        <end position="152"/>
    </location>
</feature>
<organism evidence="2">
    <name type="scientific">Tanacetum cinerariifolium</name>
    <name type="common">Dalmatian daisy</name>
    <name type="synonym">Chrysanthemum cinerariifolium</name>
    <dbReference type="NCBI Taxonomy" id="118510"/>
    <lineage>
        <taxon>Eukaryota</taxon>
        <taxon>Viridiplantae</taxon>
        <taxon>Streptophyta</taxon>
        <taxon>Embryophyta</taxon>
        <taxon>Tracheophyta</taxon>
        <taxon>Spermatophyta</taxon>
        <taxon>Magnoliopsida</taxon>
        <taxon>eudicotyledons</taxon>
        <taxon>Gunneridae</taxon>
        <taxon>Pentapetalae</taxon>
        <taxon>asterids</taxon>
        <taxon>campanulids</taxon>
        <taxon>Asterales</taxon>
        <taxon>Asteraceae</taxon>
        <taxon>Asteroideae</taxon>
        <taxon>Anthemideae</taxon>
        <taxon>Anthemidinae</taxon>
        <taxon>Tanacetum</taxon>
    </lineage>
</organism>